<organism evidence="3">
    <name type="scientific">Anopheles aquasalis</name>
    <name type="common">Malaria mosquito</name>
    <dbReference type="NCBI Taxonomy" id="42839"/>
    <lineage>
        <taxon>Eukaryota</taxon>
        <taxon>Metazoa</taxon>
        <taxon>Ecdysozoa</taxon>
        <taxon>Arthropoda</taxon>
        <taxon>Hexapoda</taxon>
        <taxon>Insecta</taxon>
        <taxon>Pterygota</taxon>
        <taxon>Neoptera</taxon>
        <taxon>Endopterygota</taxon>
        <taxon>Diptera</taxon>
        <taxon>Nematocera</taxon>
        <taxon>Culicoidea</taxon>
        <taxon>Culicidae</taxon>
        <taxon>Anophelinae</taxon>
        <taxon>Anopheles</taxon>
    </lineage>
</organism>
<dbReference type="InterPro" id="IPR036508">
    <property type="entry name" value="Chitin-bd_dom_sf"/>
</dbReference>
<reference evidence="3" key="1">
    <citation type="submission" date="2013-07" db="EMBL/GenBank/DDBJ databases">
        <title>Transcriptome sequencing and developmental regulation of gene expression in Anopheles aquasalis.</title>
        <authorList>
            <consortium name="Brazilian Malaria Network (MCT/CNPq/MS/SCTIE/DECIT/PRONEX 555648/2009-5) and Research Network on Bioactive Molecules from Arthropod Vectors (NAP-MOBIARVE"/>
            <consortium name="University of Sao Paulo)"/>
            <person name="Marinotti O."/>
            <person name="Ribeiro J.M.C."/>
            <person name="Costa-da-Silva A.L."/>
            <person name="Silva M.C.P."/>
            <person name="Lopes A.R."/>
            <person name="Barros M.S."/>
            <person name="Sa-Nunes A."/>
            <person name="Konjin B.B."/>
            <person name="Carvalho E."/>
            <person name="Suesdek L."/>
            <person name="Silva-Neto M.A.C."/>
            <person name="Capurro M.L."/>
        </authorList>
    </citation>
    <scope>NUCLEOTIDE SEQUENCE</scope>
    <source>
        <tissue evidence="3">Whole body</tissue>
    </source>
</reference>
<dbReference type="EMBL" id="GAMD01000825">
    <property type="protein sequence ID" value="JAB00766.1"/>
    <property type="molecule type" value="mRNA"/>
</dbReference>
<evidence type="ECO:0000313" key="3">
    <source>
        <dbReference type="EMBL" id="JAB00766.1"/>
    </source>
</evidence>
<dbReference type="GO" id="GO:0008061">
    <property type="term" value="F:chitin binding"/>
    <property type="evidence" value="ECO:0007669"/>
    <property type="project" value="InterPro"/>
</dbReference>
<keyword evidence="1" id="KW-0732">Signal</keyword>
<feature type="domain" description="Chitin-binding type-2" evidence="2">
    <location>
        <begin position="136"/>
        <end position="192"/>
    </location>
</feature>
<dbReference type="GO" id="GO:0005576">
    <property type="term" value="C:extracellular region"/>
    <property type="evidence" value="ECO:0007669"/>
    <property type="project" value="InterPro"/>
</dbReference>
<dbReference type="PROSITE" id="PS50940">
    <property type="entry name" value="CHIT_BIND_II"/>
    <property type="match status" value="1"/>
</dbReference>
<proteinExistence type="evidence at transcript level"/>
<dbReference type="InterPro" id="IPR002557">
    <property type="entry name" value="Chitin-bd_dom"/>
</dbReference>
<name>T1DR38_ANOAQ</name>
<feature type="non-terminal residue" evidence="3">
    <location>
        <position position="1"/>
    </location>
</feature>
<evidence type="ECO:0000256" key="1">
    <source>
        <dbReference type="SAM" id="SignalP"/>
    </source>
</evidence>
<protein>
    <submittedName>
        <fullName evidence="3">Putative extracellular region</fullName>
    </submittedName>
</protein>
<evidence type="ECO:0000259" key="2">
    <source>
        <dbReference type="PROSITE" id="PS50940"/>
    </source>
</evidence>
<accession>T1DR38</accession>
<feature type="signal peptide" evidence="1">
    <location>
        <begin position="1"/>
        <end position="26"/>
    </location>
</feature>
<dbReference type="AlphaFoldDB" id="T1DR38"/>
<feature type="chain" id="PRO_5004574937" evidence="1">
    <location>
        <begin position="27"/>
        <end position="195"/>
    </location>
</feature>
<dbReference type="Pfam" id="PF01607">
    <property type="entry name" value="CBM_14"/>
    <property type="match status" value="1"/>
</dbReference>
<dbReference type="SUPFAM" id="SSF57625">
    <property type="entry name" value="Invertebrate chitin-binding proteins"/>
    <property type="match status" value="1"/>
</dbReference>
<dbReference type="Gene3D" id="2.170.140.10">
    <property type="entry name" value="Chitin binding domain"/>
    <property type="match status" value="1"/>
</dbReference>
<sequence>KVIFSTMRKLLIVAVGVLMASSSVLAEIIIDSRTLIGMQNRTDESAIWCDVFYSDDFPDNSVCIGKPDEIWEIFPRCCNGAFNCRSEVVWNMYLCPSNYVYDSLMERCTELVGDRCPYQGNNPSDGEITTPEPVPEVTCGTARTGKLPYGTDCTRFIKCTRGDASLEDCPAGYVFYIPFSACLPGNRSTCQLLTV</sequence>